<reference evidence="1" key="1">
    <citation type="submission" date="2017-05" db="UniProtKB">
        <authorList>
            <consortium name="EnsemblMetazoa"/>
        </authorList>
    </citation>
    <scope>IDENTIFICATION</scope>
</reference>
<dbReference type="AlphaFoldDB" id="A0A1X7VTA1"/>
<protein>
    <submittedName>
        <fullName evidence="1">Uncharacterized protein</fullName>
    </submittedName>
</protein>
<sequence length="137" mass="15499">MSFITTDSGIIKTAEDYQSIIGIEFTGVYTGNWTLERNGKKELYSVIALRFDPREISPVLLSIATSDHAHRIWTGMTGPRTGYPQSEYNLWTRAPVKNAKPDRKQTYRIMGMACFLDDVTLGNHTYKGGVELFIETD</sequence>
<dbReference type="InParanoid" id="A0A1X7VTA1"/>
<proteinExistence type="predicted"/>
<name>A0A1X7VTA1_AMPQE</name>
<dbReference type="EnsemblMetazoa" id="Aqu2.1.42643_001">
    <property type="protein sequence ID" value="Aqu2.1.42643_001"/>
    <property type="gene ID" value="Aqu2.1.42643"/>
</dbReference>
<evidence type="ECO:0000313" key="1">
    <source>
        <dbReference type="EnsemblMetazoa" id="Aqu2.1.42643_001"/>
    </source>
</evidence>
<accession>A0A1X7VTA1</accession>
<organism evidence="1">
    <name type="scientific">Amphimedon queenslandica</name>
    <name type="common">Sponge</name>
    <dbReference type="NCBI Taxonomy" id="400682"/>
    <lineage>
        <taxon>Eukaryota</taxon>
        <taxon>Metazoa</taxon>
        <taxon>Porifera</taxon>
        <taxon>Demospongiae</taxon>
        <taxon>Heteroscleromorpha</taxon>
        <taxon>Haplosclerida</taxon>
        <taxon>Niphatidae</taxon>
        <taxon>Amphimedon</taxon>
    </lineage>
</organism>